<dbReference type="CDD" id="cd00291">
    <property type="entry name" value="SirA_YedF_YeeD"/>
    <property type="match status" value="1"/>
</dbReference>
<proteinExistence type="inferred from homology"/>
<gene>
    <name evidence="3" type="ORF">P2G67_02275</name>
</gene>
<comment type="caution">
    <text evidence="3">The sequence shown here is derived from an EMBL/GenBank/DDBJ whole genome shotgun (WGS) entry which is preliminary data.</text>
</comment>
<dbReference type="PANTHER" id="PTHR33279:SF6">
    <property type="entry name" value="SULFUR CARRIER PROTEIN YEDF-RELATED"/>
    <property type="match status" value="1"/>
</dbReference>
<feature type="domain" description="UPF0033" evidence="2">
    <location>
        <begin position="8"/>
        <end position="32"/>
    </location>
</feature>
<dbReference type="Gene3D" id="3.30.110.40">
    <property type="entry name" value="TusA-like domain"/>
    <property type="match status" value="1"/>
</dbReference>
<name>A0ABT5YIT4_9PROT</name>
<dbReference type="PROSITE" id="PS01148">
    <property type="entry name" value="UPF0033"/>
    <property type="match status" value="1"/>
</dbReference>
<dbReference type="RefSeq" id="WP_275819602.1">
    <property type="nucleotide sequence ID" value="NZ_JARHUD010000001.1"/>
</dbReference>
<accession>A0ABT5YIT4</accession>
<evidence type="ECO:0000256" key="1">
    <source>
        <dbReference type="ARBA" id="ARBA00008984"/>
    </source>
</evidence>
<sequence>MDAEVTEIDTRGLRCPLPVLRARKAIAALPDGARLRVLATDPDSRQDFRAWCETSGHELLEQSENGEGILVHLIRKVG</sequence>
<dbReference type="InterPro" id="IPR036868">
    <property type="entry name" value="TusA-like_sf"/>
</dbReference>
<dbReference type="PANTHER" id="PTHR33279">
    <property type="entry name" value="SULFUR CARRIER PROTEIN YEDF-RELATED"/>
    <property type="match status" value="1"/>
</dbReference>
<dbReference type="InterPro" id="IPR001455">
    <property type="entry name" value="TusA-like"/>
</dbReference>
<dbReference type="EMBL" id="JARHUD010000001">
    <property type="protein sequence ID" value="MDF2094799.1"/>
    <property type="molecule type" value="Genomic_DNA"/>
</dbReference>
<dbReference type="SUPFAM" id="SSF64307">
    <property type="entry name" value="SirA-like"/>
    <property type="match status" value="1"/>
</dbReference>
<comment type="similarity">
    <text evidence="1">Belongs to the sulfur carrier protein TusA family.</text>
</comment>
<dbReference type="Proteomes" id="UP001215503">
    <property type="component" value="Unassembled WGS sequence"/>
</dbReference>
<protein>
    <submittedName>
        <fullName evidence="3">Sulfurtransferase TusA family protein</fullName>
    </submittedName>
</protein>
<dbReference type="Pfam" id="PF01206">
    <property type="entry name" value="TusA"/>
    <property type="match status" value="1"/>
</dbReference>
<keyword evidence="4" id="KW-1185">Reference proteome</keyword>
<organism evidence="3 4">
    <name type="scientific">Aquibaculum arenosum</name>
    <dbReference type="NCBI Taxonomy" id="3032591"/>
    <lineage>
        <taxon>Bacteria</taxon>
        <taxon>Pseudomonadati</taxon>
        <taxon>Pseudomonadota</taxon>
        <taxon>Alphaproteobacteria</taxon>
        <taxon>Rhodospirillales</taxon>
        <taxon>Rhodovibrionaceae</taxon>
        <taxon>Aquibaculum</taxon>
    </lineage>
</organism>
<evidence type="ECO:0000313" key="4">
    <source>
        <dbReference type="Proteomes" id="UP001215503"/>
    </source>
</evidence>
<evidence type="ECO:0000313" key="3">
    <source>
        <dbReference type="EMBL" id="MDF2094799.1"/>
    </source>
</evidence>
<reference evidence="3 4" key="1">
    <citation type="submission" date="2023-03" db="EMBL/GenBank/DDBJ databases">
        <title>Fodinicurvata sp. CAU 1616 isolated from sea sendiment.</title>
        <authorList>
            <person name="Kim W."/>
        </authorList>
    </citation>
    <scope>NUCLEOTIDE SEQUENCE [LARGE SCALE GENOMIC DNA]</scope>
    <source>
        <strain evidence="3 4">CAU 1616</strain>
    </source>
</reference>
<evidence type="ECO:0000259" key="2">
    <source>
        <dbReference type="PROSITE" id="PS01148"/>
    </source>
</evidence>